<evidence type="ECO:0000256" key="1">
    <source>
        <dbReference type="SAM" id="MobiDB-lite"/>
    </source>
</evidence>
<feature type="non-terminal residue" evidence="2">
    <location>
        <position position="73"/>
    </location>
</feature>
<reference evidence="2" key="1">
    <citation type="submission" date="2021-12" db="EMBL/GenBank/DDBJ databases">
        <authorList>
            <person name="Martin H S."/>
        </authorList>
    </citation>
    <scope>NUCLEOTIDE SEQUENCE</scope>
</reference>
<feature type="region of interest" description="Disordered" evidence="1">
    <location>
        <begin position="33"/>
        <end position="73"/>
    </location>
</feature>
<evidence type="ECO:0000313" key="2">
    <source>
        <dbReference type="EMBL" id="CAH0722320.1"/>
    </source>
</evidence>
<keyword evidence="3" id="KW-1185">Reference proteome</keyword>
<proteinExistence type="predicted"/>
<name>A0A8J9VLY7_9NEOP</name>
<evidence type="ECO:0000313" key="3">
    <source>
        <dbReference type="Proteomes" id="UP000838878"/>
    </source>
</evidence>
<accession>A0A8J9VLY7</accession>
<feature type="compositionally biased region" description="Polar residues" evidence="1">
    <location>
        <begin position="61"/>
        <end position="73"/>
    </location>
</feature>
<dbReference type="Proteomes" id="UP000838878">
    <property type="component" value="Chromosome 3"/>
</dbReference>
<dbReference type="OrthoDB" id="7487295at2759"/>
<dbReference type="AlphaFoldDB" id="A0A8J9VLY7"/>
<dbReference type="EMBL" id="OV170223">
    <property type="protein sequence ID" value="CAH0722320.1"/>
    <property type="molecule type" value="Genomic_DNA"/>
</dbReference>
<feature type="compositionally biased region" description="Basic residues" evidence="1">
    <location>
        <begin position="39"/>
        <end position="55"/>
    </location>
</feature>
<organism evidence="2 3">
    <name type="scientific">Brenthis ino</name>
    <name type="common">lesser marbled fritillary</name>
    <dbReference type="NCBI Taxonomy" id="405034"/>
    <lineage>
        <taxon>Eukaryota</taxon>
        <taxon>Metazoa</taxon>
        <taxon>Ecdysozoa</taxon>
        <taxon>Arthropoda</taxon>
        <taxon>Hexapoda</taxon>
        <taxon>Insecta</taxon>
        <taxon>Pterygota</taxon>
        <taxon>Neoptera</taxon>
        <taxon>Endopterygota</taxon>
        <taxon>Lepidoptera</taxon>
        <taxon>Glossata</taxon>
        <taxon>Ditrysia</taxon>
        <taxon>Papilionoidea</taxon>
        <taxon>Nymphalidae</taxon>
        <taxon>Heliconiinae</taxon>
        <taxon>Argynnini</taxon>
        <taxon>Brenthis</taxon>
    </lineage>
</organism>
<protein>
    <submittedName>
        <fullName evidence="2">Uncharacterized protein</fullName>
    </submittedName>
</protein>
<sequence length="73" mass="8484">MHCVILRFRSMLDTYIALLALRCSSCKRLPSAADEHKLRERVRRPSRSPLSRHRVIRDSKQSMAPPSHTIRST</sequence>
<gene>
    <name evidence="2" type="ORF">BINO364_LOCUS8296</name>
</gene>